<dbReference type="PANTHER" id="PTHR30413:SF8">
    <property type="entry name" value="TRANSPORT PERMEASE PROTEIN"/>
    <property type="match status" value="1"/>
</dbReference>
<protein>
    <submittedName>
        <fullName evidence="10">Putative capsule polysaccharide export inner-membrane protein</fullName>
    </submittedName>
</protein>
<dbReference type="OrthoDB" id="8479094at2"/>
<gene>
    <name evidence="10" type="ORF">NT2_01_01970</name>
</gene>
<dbReference type="RefSeq" id="WP_021688336.1">
    <property type="nucleotide sequence ID" value="NZ_BASZ01000001.1"/>
</dbReference>
<feature type="domain" description="ABC-2 type transporter transmembrane" evidence="9">
    <location>
        <begin position="16"/>
        <end position="221"/>
    </location>
</feature>
<reference evidence="10 11" key="1">
    <citation type="submission" date="2013-09" db="EMBL/GenBank/DDBJ databases">
        <title>Whole genome shotgun sequence of Novosphingobium tardaugens NBRC 16725.</title>
        <authorList>
            <person name="Isaki S."/>
            <person name="Hosoyama A."/>
            <person name="Tsuchikane K."/>
            <person name="Katsumata H."/>
            <person name="Ando Y."/>
            <person name="Yamazaki S."/>
            <person name="Fujita N."/>
        </authorList>
    </citation>
    <scope>NUCLEOTIDE SEQUENCE [LARGE SCALE GENOMIC DNA]</scope>
    <source>
        <strain evidence="10 11">NBRC 16725</strain>
    </source>
</reference>
<comment type="caution">
    <text evidence="10">The sequence shown here is derived from an EMBL/GenBank/DDBJ whole genome shotgun (WGS) entry which is preliminary data.</text>
</comment>
<accession>U2ZPY7</accession>
<feature type="transmembrane region" description="Helical" evidence="8">
    <location>
        <begin position="64"/>
        <end position="84"/>
    </location>
</feature>
<name>U2ZPY7_9SPHN</name>
<dbReference type="AlphaFoldDB" id="U2ZPY7"/>
<comment type="similarity">
    <text evidence="2">Belongs to the ABC-2 integral membrane protein family.</text>
</comment>
<keyword evidence="7 8" id="KW-0472">Membrane</keyword>
<organism evidence="10 11">
    <name type="scientific">Caenibius tardaugens NBRC 16725</name>
    <dbReference type="NCBI Taxonomy" id="1219035"/>
    <lineage>
        <taxon>Bacteria</taxon>
        <taxon>Pseudomonadati</taxon>
        <taxon>Pseudomonadota</taxon>
        <taxon>Alphaproteobacteria</taxon>
        <taxon>Sphingomonadales</taxon>
        <taxon>Erythrobacteraceae</taxon>
        <taxon>Caenibius</taxon>
    </lineage>
</organism>
<evidence type="ECO:0000256" key="1">
    <source>
        <dbReference type="ARBA" id="ARBA00004429"/>
    </source>
</evidence>
<evidence type="ECO:0000256" key="3">
    <source>
        <dbReference type="ARBA" id="ARBA00022448"/>
    </source>
</evidence>
<dbReference type="GO" id="GO:0015920">
    <property type="term" value="P:lipopolysaccharide transport"/>
    <property type="evidence" value="ECO:0007669"/>
    <property type="project" value="TreeGrafter"/>
</dbReference>
<keyword evidence="4" id="KW-1003">Cell membrane</keyword>
<sequence length="266" mass="29120">MTLALTSRRVPRASHVGAVIAREIGSRFTGDPLGYGWAYLTPLAWIAVIYVVFVVLGRTTPLDADVGSFILSGIMPYLAFRYQVSSVLRAKSTYRAVMTLPSVTPETVYFSIVVLEYYNSLIIYLVLLLLNYLLFGHVYLDDPLRVLWGFTLASATGAALGYALAGVNASASTLLRISATALRPLFYLSAVFYTADELPQSWLDWLSWNPLLHAVEIVRSGSFGDYASRVASSLVPLTFIVLCLLGGWLLSTRASAVAPSDQPYTE</sequence>
<evidence type="ECO:0000313" key="11">
    <source>
        <dbReference type="Proteomes" id="UP000016568"/>
    </source>
</evidence>
<dbReference type="eggNOG" id="COG1682">
    <property type="taxonomic scope" value="Bacteria"/>
</dbReference>
<keyword evidence="11" id="KW-1185">Reference proteome</keyword>
<evidence type="ECO:0000256" key="7">
    <source>
        <dbReference type="ARBA" id="ARBA00023136"/>
    </source>
</evidence>
<comment type="subcellular location">
    <subcellularLocation>
        <location evidence="1">Cell inner membrane</location>
        <topology evidence="1">Multi-pass membrane protein</topology>
    </subcellularLocation>
</comment>
<dbReference type="Proteomes" id="UP000016568">
    <property type="component" value="Unassembled WGS sequence"/>
</dbReference>
<evidence type="ECO:0000313" key="10">
    <source>
        <dbReference type="EMBL" id="GAD47429.1"/>
    </source>
</evidence>
<dbReference type="KEGG" id="ntd:EGO55_16160"/>
<evidence type="ECO:0000259" key="9">
    <source>
        <dbReference type="Pfam" id="PF01061"/>
    </source>
</evidence>
<evidence type="ECO:0000256" key="6">
    <source>
        <dbReference type="ARBA" id="ARBA00022989"/>
    </source>
</evidence>
<proteinExistence type="inferred from homology"/>
<keyword evidence="3" id="KW-0813">Transport</keyword>
<evidence type="ECO:0000256" key="8">
    <source>
        <dbReference type="SAM" id="Phobius"/>
    </source>
</evidence>
<dbReference type="PRINTS" id="PR00164">
    <property type="entry name" value="ABC2TRNSPORT"/>
</dbReference>
<feature type="transmembrane region" description="Helical" evidence="8">
    <location>
        <begin position="37"/>
        <end position="57"/>
    </location>
</feature>
<evidence type="ECO:0000256" key="2">
    <source>
        <dbReference type="ARBA" id="ARBA00007783"/>
    </source>
</evidence>
<dbReference type="GO" id="GO:0140359">
    <property type="term" value="F:ABC-type transporter activity"/>
    <property type="evidence" value="ECO:0007669"/>
    <property type="project" value="InterPro"/>
</dbReference>
<evidence type="ECO:0000256" key="5">
    <source>
        <dbReference type="ARBA" id="ARBA00022692"/>
    </source>
</evidence>
<evidence type="ECO:0000256" key="4">
    <source>
        <dbReference type="ARBA" id="ARBA00022475"/>
    </source>
</evidence>
<dbReference type="EMBL" id="BASZ01000001">
    <property type="protein sequence ID" value="GAD47429.1"/>
    <property type="molecule type" value="Genomic_DNA"/>
</dbReference>
<feature type="transmembrane region" description="Helical" evidence="8">
    <location>
        <begin position="230"/>
        <end position="250"/>
    </location>
</feature>
<dbReference type="GO" id="GO:0043190">
    <property type="term" value="C:ATP-binding cassette (ABC) transporter complex"/>
    <property type="evidence" value="ECO:0007669"/>
    <property type="project" value="InterPro"/>
</dbReference>
<feature type="transmembrane region" description="Helical" evidence="8">
    <location>
        <begin position="146"/>
        <end position="167"/>
    </location>
</feature>
<dbReference type="InterPro" id="IPR013525">
    <property type="entry name" value="ABC2_TM"/>
</dbReference>
<keyword evidence="5 8" id="KW-0812">Transmembrane</keyword>
<dbReference type="PANTHER" id="PTHR30413">
    <property type="entry name" value="INNER MEMBRANE TRANSPORT PERMEASE"/>
    <property type="match status" value="1"/>
</dbReference>
<dbReference type="Pfam" id="PF01061">
    <property type="entry name" value="ABC2_membrane"/>
    <property type="match status" value="1"/>
</dbReference>
<keyword evidence="6 8" id="KW-1133">Transmembrane helix</keyword>
<dbReference type="InterPro" id="IPR000412">
    <property type="entry name" value="ABC_2_transport"/>
</dbReference>